<dbReference type="SMART" id="SM00220">
    <property type="entry name" value="S_TKc"/>
    <property type="match status" value="1"/>
</dbReference>
<dbReference type="InterPro" id="IPR011009">
    <property type="entry name" value="Kinase-like_dom_sf"/>
</dbReference>
<proteinExistence type="inferred from homology"/>
<dbReference type="FunFam" id="3.30.200.20:FF:000906">
    <property type="entry name" value="CRE-MNK-1 protein"/>
    <property type="match status" value="1"/>
</dbReference>
<evidence type="ECO:0000259" key="8">
    <source>
        <dbReference type="PROSITE" id="PS50011"/>
    </source>
</evidence>
<feature type="region of interest" description="Disordered" evidence="7">
    <location>
        <begin position="442"/>
        <end position="508"/>
    </location>
</feature>
<dbReference type="SUPFAM" id="SSF56112">
    <property type="entry name" value="Protein kinase-like (PK-like)"/>
    <property type="match status" value="1"/>
</dbReference>
<keyword evidence="5" id="KW-0418">Kinase</keyword>
<comment type="similarity">
    <text evidence="1">Belongs to the protein kinase superfamily. CAMK Ser/Thr protein kinase family.</text>
</comment>
<dbReference type="Proteomes" id="UP001209878">
    <property type="component" value="Unassembled WGS sequence"/>
</dbReference>
<dbReference type="Pfam" id="PF00069">
    <property type="entry name" value="Pkinase"/>
    <property type="match status" value="1"/>
</dbReference>
<comment type="caution">
    <text evidence="9">The sequence shown here is derived from an EMBL/GenBank/DDBJ whole genome shotgun (WGS) entry which is preliminary data.</text>
</comment>
<evidence type="ECO:0000313" key="9">
    <source>
        <dbReference type="EMBL" id="KAK2179053.1"/>
    </source>
</evidence>
<dbReference type="PROSITE" id="PS00108">
    <property type="entry name" value="PROTEIN_KINASE_ST"/>
    <property type="match status" value="1"/>
</dbReference>
<feature type="compositionally biased region" description="Polar residues" evidence="7">
    <location>
        <begin position="499"/>
        <end position="508"/>
    </location>
</feature>
<dbReference type="PANTHER" id="PTHR24349">
    <property type="entry name" value="SERINE/THREONINE-PROTEIN KINASE"/>
    <property type="match status" value="1"/>
</dbReference>
<dbReference type="InterPro" id="IPR050205">
    <property type="entry name" value="CDPK_Ser/Thr_kinases"/>
</dbReference>
<dbReference type="Gene3D" id="1.10.510.10">
    <property type="entry name" value="Transferase(Phosphotransferase) domain 1"/>
    <property type="match status" value="1"/>
</dbReference>
<keyword evidence="3" id="KW-0808">Transferase</keyword>
<feature type="domain" description="Protein kinase" evidence="8">
    <location>
        <begin position="85"/>
        <end position="370"/>
    </location>
</feature>
<keyword evidence="4" id="KW-0547">Nucleotide-binding</keyword>
<evidence type="ECO:0000256" key="1">
    <source>
        <dbReference type="ARBA" id="ARBA00006692"/>
    </source>
</evidence>
<keyword evidence="2" id="KW-0723">Serine/threonine-protein kinase</keyword>
<reference evidence="9" key="1">
    <citation type="journal article" date="2023" name="Mol. Biol. Evol.">
        <title>Third-Generation Sequencing Reveals the Adaptive Role of the Epigenome in Three Deep-Sea Polychaetes.</title>
        <authorList>
            <person name="Perez M."/>
            <person name="Aroh O."/>
            <person name="Sun Y."/>
            <person name="Lan Y."/>
            <person name="Juniper S.K."/>
            <person name="Young C.R."/>
            <person name="Angers B."/>
            <person name="Qian P.Y."/>
        </authorList>
    </citation>
    <scope>NUCLEOTIDE SEQUENCE</scope>
    <source>
        <strain evidence="9">R07B-5</strain>
    </source>
</reference>
<sequence length="508" mass="57720">MVFTLSNGLQSTVDEMGLDRTCRSNVSPPRPSSLLLETNNNTLLPDATAMSVAANNAANVNNCQRRRKKKRASEFCMKRFSDLYTPTGETLGEGSQGSVQTYKKMSSNKEYAVKIIEKNQHKSRNKVLKEIEIFHHCRGHENILQLIEYFEEEDKFFVVFEKMEGGTLFETIERRRHLTEQEASLVIRDIATALHFLHQKGIAHRDMKPENILCTRPGHLTPVKICDFDLGSGVIVDSRHATPVTTPELQTPVGSAEFMAPEVVDVWQDMAWSYDKKCDLWSLGIILYIMLCGYPPFYVDCGQDCGWNHGEPCQDCQDLLFAKIQGGVFDFVDEDWATISDEAKDLIRHLLVKDPHHRYSAAQVLSHPWVTNESPMTLLATPRVLQRNNSIKELQKFAENAMSVNRMILRHMSITEERESCQFFRDDEDLEDTFVDHEETIFHMDSSDNGSDGETDQAPILWMGLSPPGSSSLAQRRRRKSTLRCSSSDDDDQSSQSSVTTRFASAMF</sequence>
<name>A0AAD9KYB8_RIDPI</name>
<dbReference type="AlphaFoldDB" id="A0AAD9KYB8"/>
<dbReference type="GO" id="GO:0004674">
    <property type="term" value="F:protein serine/threonine kinase activity"/>
    <property type="evidence" value="ECO:0007669"/>
    <property type="project" value="UniProtKB-KW"/>
</dbReference>
<evidence type="ECO:0000256" key="5">
    <source>
        <dbReference type="ARBA" id="ARBA00022777"/>
    </source>
</evidence>
<dbReference type="EMBL" id="JAODUO010000517">
    <property type="protein sequence ID" value="KAK2179053.1"/>
    <property type="molecule type" value="Genomic_DNA"/>
</dbReference>
<evidence type="ECO:0000256" key="4">
    <source>
        <dbReference type="ARBA" id="ARBA00022741"/>
    </source>
</evidence>
<dbReference type="InterPro" id="IPR000719">
    <property type="entry name" value="Prot_kinase_dom"/>
</dbReference>
<evidence type="ECO:0000256" key="3">
    <source>
        <dbReference type="ARBA" id="ARBA00022679"/>
    </source>
</evidence>
<organism evidence="9 10">
    <name type="scientific">Ridgeia piscesae</name>
    <name type="common">Tubeworm</name>
    <dbReference type="NCBI Taxonomy" id="27915"/>
    <lineage>
        <taxon>Eukaryota</taxon>
        <taxon>Metazoa</taxon>
        <taxon>Spiralia</taxon>
        <taxon>Lophotrochozoa</taxon>
        <taxon>Annelida</taxon>
        <taxon>Polychaeta</taxon>
        <taxon>Sedentaria</taxon>
        <taxon>Canalipalpata</taxon>
        <taxon>Sabellida</taxon>
        <taxon>Siboglinidae</taxon>
        <taxon>Ridgeia</taxon>
    </lineage>
</organism>
<protein>
    <recommendedName>
        <fullName evidence="8">Protein kinase domain-containing protein</fullName>
    </recommendedName>
</protein>
<dbReference type="GO" id="GO:0005524">
    <property type="term" value="F:ATP binding"/>
    <property type="evidence" value="ECO:0007669"/>
    <property type="project" value="UniProtKB-KW"/>
</dbReference>
<accession>A0AAD9KYB8</accession>
<evidence type="ECO:0000313" key="10">
    <source>
        <dbReference type="Proteomes" id="UP001209878"/>
    </source>
</evidence>
<dbReference type="PROSITE" id="PS50011">
    <property type="entry name" value="PROTEIN_KINASE_DOM"/>
    <property type="match status" value="1"/>
</dbReference>
<evidence type="ECO:0000256" key="2">
    <source>
        <dbReference type="ARBA" id="ARBA00022527"/>
    </source>
</evidence>
<gene>
    <name evidence="9" type="ORF">NP493_517g01006</name>
</gene>
<evidence type="ECO:0000256" key="7">
    <source>
        <dbReference type="SAM" id="MobiDB-lite"/>
    </source>
</evidence>
<dbReference type="Gene3D" id="3.30.200.20">
    <property type="entry name" value="Phosphorylase Kinase, domain 1"/>
    <property type="match status" value="1"/>
</dbReference>
<keyword evidence="6" id="KW-0067">ATP-binding</keyword>
<evidence type="ECO:0000256" key="6">
    <source>
        <dbReference type="ARBA" id="ARBA00022840"/>
    </source>
</evidence>
<keyword evidence="10" id="KW-1185">Reference proteome</keyword>
<dbReference type="FunFam" id="1.10.510.10:FF:000571">
    <property type="entry name" value="Maternal embryonic leucine zipper kinase"/>
    <property type="match status" value="1"/>
</dbReference>
<dbReference type="InterPro" id="IPR008271">
    <property type="entry name" value="Ser/Thr_kinase_AS"/>
</dbReference>